<dbReference type="PANTHER" id="PTHR12302">
    <property type="entry name" value="EBNA2 BINDING PROTEIN P100"/>
    <property type="match status" value="1"/>
</dbReference>
<accession>A0A840YCB5</accession>
<organism evidence="2 3">
    <name type="scientific">Neoroseomonas alkaliterrae</name>
    <dbReference type="NCBI Taxonomy" id="1452450"/>
    <lineage>
        <taxon>Bacteria</taxon>
        <taxon>Pseudomonadati</taxon>
        <taxon>Pseudomonadota</taxon>
        <taxon>Alphaproteobacteria</taxon>
        <taxon>Acetobacterales</taxon>
        <taxon>Acetobacteraceae</taxon>
        <taxon>Neoroseomonas</taxon>
    </lineage>
</organism>
<feature type="domain" description="TNase-like" evidence="1">
    <location>
        <begin position="44"/>
        <end position="157"/>
    </location>
</feature>
<evidence type="ECO:0000259" key="1">
    <source>
        <dbReference type="PROSITE" id="PS50830"/>
    </source>
</evidence>
<name>A0A840YCB5_9PROT</name>
<keyword evidence="3" id="KW-1185">Reference proteome</keyword>
<dbReference type="Pfam" id="PF00565">
    <property type="entry name" value="SNase"/>
    <property type="match status" value="1"/>
</dbReference>
<comment type="caution">
    <text evidence="2">The sequence shown here is derived from an EMBL/GenBank/DDBJ whole genome shotgun (WGS) entry which is preliminary data.</text>
</comment>
<dbReference type="EMBL" id="JACIJE010000013">
    <property type="protein sequence ID" value="MBB5691534.1"/>
    <property type="molecule type" value="Genomic_DNA"/>
</dbReference>
<keyword evidence="2" id="KW-0378">Hydrolase</keyword>
<dbReference type="PROSITE" id="PS50830">
    <property type="entry name" value="TNASE_3"/>
    <property type="match status" value="1"/>
</dbReference>
<dbReference type="SMART" id="SM00318">
    <property type="entry name" value="SNc"/>
    <property type="match status" value="1"/>
</dbReference>
<proteinExistence type="predicted"/>
<dbReference type="InterPro" id="IPR016071">
    <property type="entry name" value="Staphylococal_nuclease_OB-fold"/>
</dbReference>
<dbReference type="PANTHER" id="PTHR12302:SF26">
    <property type="entry name" value="BLR1266 PROTEIN"/>
    <property type="match status" value="1"/>
</dbReference>
<dbReference type="GO" id="GO:0004519">
    <property type="term" value="F:endonuclease activity"/>
    <property type="evidence" value="ECO:0007669"/>
    <property type="project" value="UniProtKB-KW"/>
</dbReference>
<evidence type="ECO:0000313" key="2">
    <source>
        <dbReference type="EMBL" id="MBB5691534.1"/>
    </source>
</evidence>
<keyword evidence="2" id="KW-0255">Endonuclease</keyword>
<dbReference type="AlphaFoldDB" id="A0A840YCB5"/>
<dbReference type="InterPro" id="IPR035437">
    <property type="entry name" value="SNase_OB-fold_sf"/>
</dbReference>
<reference evidence="2 3" key="1">
    <citation type="submission" date="2020-08" db="EMBL/GenBank/DDBJ databases">
        <title>Genomic Encyclopedia of Type Strains, Phase IV (KMG-IV): sequencing the most valuable type-strain genomes for metagenomic binning, comparative biology and taxonomic classification.</title>
        <authorList>
            <person name="Goeker M."/>
        </authorList>
    </citation>
    <scope>NUCLEOTIDE SEQUENCE [LARGE SCALE GENOMIC DNA]</scope>
    <source>
        <strain evidence="2 3">DSM 25895</strain>
    </source>
</reference>
<evidence type="ECO:0000313" key="3">
    <source>
        <dbReference type="Proteomes" id="UP000562254"/>
    </source>
</evidence>
<dbReference type="RefSeq" id="WP_184486919.1">
    <property type="nucleotide sequence ID" value="NZ_JAAEDJ010000067.1"/>
</dbReference>
<dbReference type="SUPFAM" id="SSF50199">
    <property type="entry name" value="Staphylococcal nuclease"/>
    <property type="match status" value="1"/>
</dbReference>
<keyword evidence="2" id="KW-0540">Nuclease</keyword>
<sequence>MRGAALLLSSAVALPLVIALGLPSNLFGSAPADRQWAADAPDIRIVDGETLALGERVVRLSGIAAPTRGERCQRPDGQAFDCGGQATAALTRMVAGRAVSCRIVGRDGFGRGIGECEANGLDLGGRLVADGYAVATGGALRTAEHAARSAGRGLWAYGAGAPQEWHGRD</sequence>
<protein>
    <submittedName>
        <fullName evidence="2">Endonuclease YncB(Thermonuclease family)</fullName>
    </submittedName>
</protein>
<gene>
    <name evidence="2" type="ORF">FHS88_003691</name>
</gene>
<dbReference type="Gene3D" id="2.40.50.90">
    <property type="match status" value="1"/>
</dbReference>
<dbReference type="Proteomes" id="UP000562254">
    <property type="component" value="Unassembled WGS sequence"/>
</dbReference>